<feature type="transmembrane region" description="Helical" evidence="6">
    <location>
        <begin position="192"/>
        <end position="210"/>
    </location>
</feature>
<proteinExistence type="inferred from homology"/>
<keyword evidence="3 6" id="KW-0812">Transmembrane</keyword>
<dbReference type="GeneID" id="90038657"/>
<dbReference type="InterPro" id="IPR006977">
    <property type="entry name" value="Yip1_dom"/>
</dbReference>
<reference evidence="8 9" key="1">
    <citation type="submission" date="2024-03" db="EMBL/GenBank/DDBJ databases">
        <title>Genome-scale model development and genomic sequencing of the oleaginous clade Lipomyces.</title>
        <authorList>
            <consortium name="Lawrence Berkeley National Laboratory"/>
            <person name="Czajka J.J."/>
            <person name="Han Y."/>
            <person name="Kim J."/>
            <person name="Mondo S.J."/>
            <person name="Hofstad B.A."/>
            <person name="Robles A."/>
            <person name="Haridas S."/>
            <person name="Riley R."/>
            <person name="LaButti K."/>
            <person name="Pangilinan J."/>
            <person name="Andreopoulos W."/>
            <person name="Lipzen A."/>
            <person name="Yan J."/>
            <person name="Wang M."/>
            <person name="Ng V."/>
            <person name="Grigoriev I.V."/>
            <person name="Spatafora J.W."/>
            <person name="Magnuson J.K."/>
            <person name="Baker S.E."/>
            <person name="Pomraning K.R."/>
        </authorList>
    </citation>
    <scope>NUCLEOTIDE SEQUENCE [LARGE SCALE GENOMIC DNA]</scope>
    <source>
        <strain evidence="8 9">Phaff 52-87</strain>
    </source>
</reference>
<organism evidence="8 9">
    <name type="scientific">Myxozyma melibiosi</name>
    <dbReference type="NCBI Taxonomy" id="54550"/>
    <lineage>
        <taxon>Eukaryota</taxon>
        <taxon>Fungi</taxon>
        <taxon>Dikarya</taxon>
        <taxon>Ascomycota</taxon>
        <taxon>Saccharomycotina</taxon>
        <taxon>Lipomycetes</taxon>
        <taxon>Lipomycetales</taxon>
        <taxon>Lipomycetaceae</taxon>
        <taxon>Myxozyma</taxon>
    </lineage>
</organism>
<evidence type="ECO:0000313" key="9">
    <source>
        <dbReference type="Proteomes" id="UP001498771"/>
    </source>
</evidence>
<name>A0ABR1F2W9_9ASCO</name>
<comment type="subcellular location">
    <subcellularLocation>
        <location evidence="6">Golgi apparatus membrane</location>
        <topology evidence="6">Multi-pass membrane protein</topology>
    </subcellularLocation>
    <subcellularLocation>
        <location evidence="1">Membrane</location>
        <topology evidence="1">Multi-pass membrane protein</topology>
    </subcellularLocation>
</comment>
<comment type="caution">
    <text evidence="8">The sequence shown here is derived from an EMBL/GenBank/DDBJ whole genome shotgun (WGS) entry which is preliminary data.</text>
</comment>
<feature type="domain" description="Yip1" evidence="7">
    <location>
        <begin position="119"/>
        <end position="263"/>
    </location>
</feature>
<keyword evidence="4 6" id="KW-1133">Transmembrane helix</keyword>
<dbReference type="PANTHER" id="PTHR21236">
    <property type="entry name" value="GOLGI MEMBRANE PROTEIN YIP1"/>
    <property type="match status" value="1"/>
</dbReference>
<evidence type="ECO:0000256" key="3">
    <source>
        <dbReference type="ARBA" id="ARBA00022692"/>
    </source>
</evidence>
<keyword evidence="5 6" id="KW-0472">Membrane</keyword>
<dbReference type="Proteomes" id="UP001498771">
    <property type="component" value="Unassembled WGS sequence"/>
</dbReference>
<feature type="transmembrane region" description="Helical" evidence="6">
    <location>
        <begin position="216"/>
        <end position="241"/>
    </location>
</feature>
<comment type="similarity">
    <text evidence="2 6">Belongs to the YIP1 family.</text>
</comment>
<sequence length="270" mass="28483">MAYANQSQQQQYGDSANLQFYSSNYDAPINAPAGGRFSTSRSGMGGVTPQYSSAFGGSSTGAAGAGGAADGMSAAASGERLSRGLLAAFGTGGYSDEPPLLEELGINFGHIKSKTLTVLNPLARVDQNIMDDSDLAGPILFFLLFGTFLLLSGKIHFGYIYGVALLGSISLHFIMNLMATTGGIDFIRTASVLGYCLLPLVVTSAIGIIVSVDNFIGYLFCALSIFWCTYSSSAMFVAVLQLSDMRPLVAYPLMLFYSVFAVMTIFADKA</sequence>
<evidence type="ECO:0000256" key="4">
    <source>
        <dbReference type="ARBA" id="ARBA00022989"/>
    </source>
</evidence>
<evidence type="ECO:0000256" key="5">
    <source>
        <dbReference type="ARBA" id="ARBA00023136"/>
    </source>
</evidence>
<dbReference type="RefSeq" id="XP_064767195.1">
    <property type="nucleotide sequence ID" value="XM_064913145.1"/>
</dbReference>
<protein>
    <recommendedName>
        <fullName evidence="6">Protein YIP</fullName>
    </recommendedName>
</protein>
<feature type="transmembrane region" description="Helical" evidence="6">
    <location>
        <begin position="159"/>
        <end position="180"/>
    </location>
</feature>
<evidence type="ECO:0000259" key="7">
    <source>
        <dbReference type="Pfam" id="PF04893"/>
    </source>
</evidence>
<accession>A0ABR1F2W9</accession>
<gene>
    <name evidence="8" type="ORF">BZA70DRAFT_281633</name>
</gene>
<dbReference type="Pfam" id="PF04893">
    <property type="entry name" value="Yip1"/>
    <property type="match status" value="1"/>
</dbReference>
<evidence type="ECO:0000256" key="1">
    <source>
        <dbReference type="ARBA" id="ARBA00004141"/>
    </source>
</evidence>
<evidence type="ECO:0000256" key="6">
    <source>
        <dbReference type="RuleBase" id="RU361264"/>
    </source>
</evidence>
<dbReference type="PANTHER" id="PTHR21236:SF2">
    <property type="entry name" value="PROTEIN YIPF"/>
    <property type="match status" value="1"/>
</dbReference>
<feature type="transmembrane region" description="Helical" evidence="6">
    <location>
        <begin position="135"/>
        <end position="153"/>
    </location>
</feature>
<evidence type="ECO:0000256" key="2">
    <source>
        <dbReference type="ARBA" id="ARBA00010596"/>
    </source>
</evidence>
<dbReference type="InterPro" id="IPR045231">
    <property type="entry name" value="Yip1/4-like"/>
</dbReference>
<feature type="transmembrane region" description="Helical" evidence="6">
    <location>
        <begin position="248"/>
        <end position="267"/>
    </location>
</feature>
<evidence type="ECO:0000313" key="8">
    <source>
        <dbReference type="EMBL" id="KAK7204162.1"/>
    </source>
</evidence>
<keyword evidence="9" id="KW-1185">Reference proteome</keyword>
<dbReference type="EMBL" id="JBBJBU010000009">
    <property type="protein sequence ID" value="KAK7204162.1"/>
    <property type="molecule type" value="Genomic_DNA"/>
</dbReference>